<dbReference type="RefSeq" id="WP_378068107.1">
    <property type="nucleotide sequence ID" value="NZ_JBHSBL010000017.1"/>
</dbReference>
<keyword evidence="1" id="KW-0732">Signal</keyword>
<dbReference type="EMBL" id="JBHSBL010000017">
    <property type="protein sequence ID" value="MFC4067169.1"/>
    <property type="molecule type" value="Genomic_DNA"/>
</dbReference>
<gene>
    <name evidence="2" type="ORF">ACFO0C_19730</name>
</gene>
<sequence>MRSITRGAVVAAAVATVLAPAAAQAAPVTDSVGLLGTYGFGRAEVIGEAGLRSGAWQAYSVRSGYTGDDLLVGHPVRTSPLAAETVVYTAAFNEVADPQGECRKVGAAGVANRVWVSFRCRTGFVPSYTLLVR</sequence>
<evidence type="ECO:0000256" key="1">
    <source>
        <dbReference type="SAM" id="SignalP"/>
    </source>
</evidence>
<name>A0ABV8ISH3_9ACTN</name>
<evidence type="ECO:0000313" key="3">
    <source>
        <dbReference type="Proteomes" id="UP001595867"/>
    </source>
</evidence>
<proteinExistence type="predicted"/>
<organism evidence="2 3">
    <name type="scientific">Actinoplanes subglobosus</name>
    <dbReference type="NCBI Taxonomy" id="1547892"/>
    <lineage>
        <taxon>Bacteria</taxon>
        <taxon>Bacillati</taxon>
        <taxon>Actinomycetota</taxon>
        <taxon>Actinomycetes</taxon>
        <taxon>Micromonosporales</taxon>
        <taxon>Micromonosporaceae</taxon>
        <taxon>Actinoplanes</taxon>
    </lineage>
</organism>
<keyword evidence="3" id="KW-1185">Reference proteome</keyword>
<protein>
    <recommendedName>
        <fullName evidence="4">Secreted protein</fullName>
    </recommendedName>
</protein>
<dbReference type="Proteomes" id="UP001595867">
    <property type="component" value="Unassembled WGS sequence"/>
</dbReference>
<evidence type="ECO:0008006" key="4">
    <source>
        <dbReference type="Google" id="ProtNLM"/>
    </source>
</evidence>
<reference evidence="3" key="1">
    <citation type="journal article" date="2019" name="Int. J. Syst. Evol. Microbiol.">
        <title>The Global Catalogue of Microorganisms (GCM) 10K type strain sequencing project: providing services to taxonomists for standard genome sequencing and annotation.</title>
        <authorList>
            <consortium name="The Broad Institute Genomics Platform"/>
            <consortium name="The Broad Institute Genome Sequencing Center for Infectious Disease"/>
            <person name="Wu L."/>
            <person name="Ma J."/>
        </authorList>
    </citation>
    <scope>NUCLEOTIDE SEQUENCE [LARGE SCALE GENOMIC DNA]</scope>
    <source>
        <strain evidence="3">TBRC 5832</strain>
    </source>
</reference>
<feature type="signal peptide" evidence="1">
    <location>
        <begin position="1"/>
        <end position="25"/>
    </location>
</feature>
<accession>A0ABV8ISH3</accession>
<feature type="chain" id="PRO_5047028136" description="Secreted protein" evidence="1">
    <location>
        <begin position="26"/>
        <end position="133"/>
    </location>
</feature>
<comment type="caution">
    <text evidence="2">The sequence shown here is derived from an EMBL/GenBank/DDBJ whole genome shotgun (WGS) entry which is preliminary data.</text>
</comment>
<evidence type="ECO:0000313" key="2">
    <source>
        <dbReference type="EMBL" id="MFC4067169.1"/>
    </source>
</evidence>